<evidence type="ECO:0000256" key="2">
    <source>
        <dbReference type="ARBA" id="ARBA00023043"/>
    </source>
</evidence>
<evidence type="ECO:0000313" key="5">
    <source>
        <dbReference type="Proteomes" id="UP000595046"/>
    </source>
</evidence>
<keyword evidence="1" id="KW-0677">Repeat</keyword>
<sequence>MPSRDAVVREAAGMGEARGRPLHEAAETGSAEAVAELAARADDVDALDAEGRTALWAAVCWGRADVVEVLLAAGADPWREVLHGWSPGRLALATPLLSSLVQPPPGDALLTAEELATAAEAARLAAVFEGAIEEGAGVTFVGGRDAGEAVRRLGAEPCDAPDDEYDPGPSYVGVTPVDGGCALAQPLGFEVTDPHTLRRLSAGGAVAYGVHFNAKSGSQGGFSRDGQYEDDSLVGLPPSPGDAPERLLLRFLHGLPDSAGELGYACAMTGVRPRDAAAVTGPPHQWVQVRDWV</sequence>
<reference evidence="5" key="1">
    <citation type="submission" date="2020-02" db="EMBL/GenBank/DDBJ databases">
        <title>Streptomyces sp. ASO4wet.</title>
        <authorList>
            <person name="Risdian C."/>
            <person name="Landwehr W."/>
            <person name="Schupp P."/>
            <person name="Wink J."/>
        </authorList>
    </citation>
    <scope>NUCLEOTIDE SEQUENCE [LARGE SCALE GENOMIC DNA]</scope>
    <source>
        <strain evidence="5">ASO4wet</strain>
    </source>
</reference>
<keyword evidence="2 3" id="KW-0040">ANK repeat</keyword>
<gene>
    <name evidence="4" type="ORF">G4Z16_19895</name>
</gene>
<keyword evidence="5" id="KW-1185">Reference proteome</keyword>
<dbReference type="InterPro" id="IPR002110">
    <property type="entry name" value="Ankyrin_rpt"/>
</dbReference>
<dbReference type="InterPro" id="IPR036770">
    <property type="entry name" value="Ankyrin_rpt-contain_sf"/>
</dbReference>
<name>A0A7T1T8C9_9ACTN</name>
<dbReference type="PANTHER" id="PTHR24189:SF50">
    <property type="entry name" value="ANKYRIN REPEAT AND SOCS BOX PROTEIN 2"/>
    <property type="match status" value="1"/>
</dbReference>
<proteinExistence type="predicted"/>
<dbReference type="Pfam" id="PF12796">
    <property type="entry name" value="Ank_2"/>
    <property type="match status" value="1"/>
</dbReference>
<dbReference type="PROSITE" id="PS50297">
    <property type="entry name" value="ANK_REP_REGION"/>
    <property type="match status" value="1"/>
</dbReference>
<protein>
    <submittedName>
        <fullName evidence="4">Ankyrin repeat domain-containing protein</fullName>
    </submittedName>
</protein>
<evidence type="ECO:0000256" key="1">
    <source>
        <dbReference type="ARBA" id="ARBA00022737"/>
    </source>
</evidence>
<evidence type="ECO:0000313" key="4">
    <source>
        <dbReference type="EMBL" id="QPP08282.1"/>
    </source>
</evidence>
<dbReference type="EMBL" id="CP048882">
    <property type="protein sequence ID" value="QPP08282.1"/>
    <property type="molecule type" value="Genomic_DNA"/>
</dbReference>
<feature type="repeat" description="ANK" evidence="3">
    <location>
        <begin position="50"/>
        <end position="76"/>
    </location>
</feature>
<dbReference type="PANTHER" id="PTHR24189">
    <property type="entry name" value="MYOTROPHIN"/>
    <property type="match status" value="1"/>
</dbReference>
<organism evidence="4 5">
    <name type="scientific">Streptomyces bathyalis</name>
    <dbReference type="NCBI Taxonomy" id="2710756"/>
    <lineage>
        <taxon>Bacteria</taxon>
        <taxon>Bacillati</taxon>
        <taxon>Actinomycetota</taxon>
        <taxon>Actinomycetes</taxon>
        <taxon>Kitasatosporales</taxon>
        <taxon>Streptomycetaceae</taxon>
        <taxon>Streptomyces</taxon>
    </lineage>
</organism>
<accession>A0A7T1T8C9</accession>
<dbReference type="InterPro" id="IPR050745">
    <property type="entry name" value="Multifunctional_regulatory"/>
</dbReference>
<dbReference type="PROSITE" id="PS50088">
    <property type="entry name" value="ANK_REPEAT"/>
    <property type="match status" value="1"/>
</dbReference>
<dbReference type="Gene3D" id="1.25.40.20">
    <property type="entry name" value="Ankyrin repeat-containing domain"/>
    <property type="match status" value="1"/>
</dbReference>
<evidence type="ECO:0000256" key="3">
    <source>
        <dbReference type="PROSITE-ProRule" id="PRU00023"/>
    </source>
</evidence>
<dbReference type="Proteomes" id="UP000595046">
    <property type="component" value="Chromosome"/>
</dbReference>
<dbReference type="AlphaFoldDB" id="A0A7T1T8C9"/>
<dbReference type="SUPFAM" id="SSF48403">
    <property type="entry name" value="Ankyrin repeat"/>
    <property type="match status" value="1"/>
</dbReference>
<dbReference type="KEGG" id="sbat:G4Z16_19895"/>
<dbReference type="SMART" id="SM00248">
    <property type="entry name" value="ANK"/>
    <property type="match status" value="2"/>
</dbReference>